<dbReference type="EMBL" id="CAJOAY010035672">
    <property type="protein sequence ID" value="CAF4452586.1"/>
    <property type="molecule type" value="Genomic_DNA"/>
</dbReference>
<evidence type="ECO:0000313" key="1">
    <source>
        <dbReference type="EMBL" id="CAF4452586.1"/>
    </source>
</evidence>
<accession>A0A820SM21</accession>
<gene>
    <name evidence="1" type="ORF">OKA104_LOCUS54244</name>
</gene>
<name>A0A820SM21_9BILA</name>
<reference evidence="1" key="1">
    <citation type="submission" date="2021-02" db="EMBL/GenBank/DDBJ databases">
        <authorList>
            <person name="Nowell W R."/>
        </authorList>
    </citation>
    <scope>NUCLEOTIDE SEQUENCE</scope>
</reference>
<dbReference type="AlphaFoldDB" id="A0A820SM21"/>
<dbReference type="Proteomes" id="UP000663881">
    <property type="component" value="Unassembled WGS sequence"/>
</dbReference>
<sequence length="98" mass="11751">WNLASQNGTFSFYADLVKHNVTRFNYMKLVLDHALKENVQYLEFRRGFFGNLYYFDKNGLQISINATDELNSLLKFKKEYLSKNPNFIDFIFIIYMKN</sequence>
<feature type="non-terminal residue" evidence="1">
    <location>
        <position position="1"/>
    </location>
</feature>
<protein>
    <submittedName>
        <fullName evidence="1">Uncharacterized protein</fullName>
    </submittedName>
</protein>
<organism evidence="1 2">
    <name type="scientific">Adineta steineri</name>
    <dbReference type="NCBI Taxonomy" id="433720"/>
    <lineage>
        <taxon>Eukaryota</taxon>
        <taxon>Metazoa</taxon>
        <taxon>Spiralia</taxon>
        <taxon>Gnathifera</taxon>
        <taxon>Rotifera</taxon>
        <taxon>Eurotatoria</taxon>
        <taxon>Bdelloidea</taxon>
        <taxon>Adinetida</taxon>
        <taxon>Adinetidae</taxon>
        <taxon>Adineta</taxon>
    </lineage>
</organism>
<proteinExistence type="predicted"/>
<comment type="caution">
    <text evidence="1">The sequence shown here is derived from an EMBL/GenBank/DDBJ whole genome shotgun (WGS) entry which is preliminary data.</text>
</comment>
<evidence type="ECO:0000313" key="2">
    <source>
        <dbReference type="Proteomes" id="UP000663881"/>
    </source>
</evidence>